<gene>
    <name evidence="5" type="ORF">SAMN04488004_10699</name>
</gene>
<dbReference type="EMBL" id="FOTF01000006">
    <property type="protein sequence ID" value="SFL02032.1"/>
    <property type="molecule type" value="Genomic_DNA"/>
</dbReference>
<dbReference type="InterPro" id="IPR036388">
    <property type="entry name" value="WH-like_DNA-bd_sf"/>
</dbReference>
<dbReference type="PROSITE" id="PS50043">
    <property type="entry name" value="HTH_LUXR_2"/>
    <property type="match status" value="1"/>
</dbReference>
<evidence type="ECO:0000256" key="1">
    <source>
        <dbReference type="ARBA" id="ARBA00023015"/>
    </source>
</evidence>
<evidence type="ECO:0000256" key="2">
    <source>
        <dbReference type="ARBA" id="ARBA00023125"/>
    </source>
</evidence>
<dbReference type="GO" id="GO:0003677">
    <property type="term" value="F:DNA binding"/>
    <property type="evidence" value="ECO:0007669"/>
    <property type="project" value="UniProtKB-KW"/>
</dbReference>
<dbReference type="Pfam" id="PF00196">
    <property type="entry name" value="GerE"/>
    <property type="match status" value="1"/>
</dbReference>
<keyword evidence="3" id="KW-0804">Transcription</keyword>
<dbReference type="AlphaFoldDB" id="A0A1I4E8D9"/>
<dbReference type="GO" id="GO:0006355">
    <property type="term" value="P:regulation of DNA-templated transcription"/>
    <property type="evidence" value="ECO:0007669"/>
    <property type="project" value="InterPro"/>
</dbReference>
<dbReference type="CDD" id="cd06170">
    <property type="entry name" value="LuxR_C_like"/>
    <property type="match status" value="1"/>
</dbReference>
<name>A0A1I4E8D9_9RHOB</name>
<sequence>MVRQMTPQDVERVSPSGHYIALRIGFAFPMEEINALPTDWIDHYTKNRLMLFDPVMRWAYANTGFMRWSDLRGDDPHGVLTMAAAFGLRFGLTVAVFDENLEGHRSFASFTRPDREFEDLEARLLVAFLTRRHLEMLPPTNLTNAELEALAMVKDGKRLKQIAFDLGVTEGAVKQRLKNAKVKLGAHTSTQAATMARQFKLI</sequence>
<dbReference type="InterPro" id="IPR005143">
    <property type="entry name" value="TF_LuxR_autoind-bd_dom"/>
</dbReference>
<dbReference type="SMART" id="SM00421">
    <property type="entry name" value="HTH_LUXR"/>
    <property type="match status" value="1"/>
</dbReference>
<proteinExistence type="predicted"/>
<organism evidence="5 6">
    <name type="scientific">Loktanella salsilacus</name>
    <dbReference type="NCBI Taxonomy" id="195913"/>
    <lineage>
        <taxon>Bacteria</taxon>
        <taxon>Pseudomonadati</taxon>
        <taxon>Pseudomonadota</taxon>
        <taxon>Alphaproteobacteria</taxon>
        <taxon>Rhodobacterales</taxon>
        <taxon>Roseobacteraceae</taxon>
        <taxon>Loktanella</taxon>
    </lineage>
</organism>
<dbReference type="OrthoDB" id="7826109at2"/>
<dbReference type="Gene3D" id="1.10.10.10">
    <property type="entry name" value="Winged helix-like DNA-binding domain superfamily/Winged helix DNA-binding domain"/>
    <property type="match status" value="1"/>
</dbReference>
<keyword evidence="2" id="KW-0238">DNA-binding</keyword>
<dbReference type="InterPro" id="IPR000792">
    <property type="entry name" value="Tscrpt_reg_LuxR_C"/>
</dbReference>
<dbReference type="STRING" id="195913.SAMN04488004_10699"/>
<evidence type="ECO:0000256" key="3">
    <source>
        <dbReference type="ARBA" id="ARBA00023163"/>
    </source>
</evidence>
<dbReference type="Pfam" id="PF03472">
    <property type="entry name" value="Autoind_bind"/>
    <property type="match status" value="1"/>
</dbReference>
<evidence type="ECO:0000259" key="4">
    <source>
        <dbReference type="PROSITE" id="PS50043"/>
    </source>
</evidence>
<evidence type="ECO:0000313" key="5">
    <source>
        <dbReference type="EMBL" id="SFL02032.1"/>
    </source>
</evidence>
<accession>A0A1I4E8D9</accession>
<dbReference type="SUPFAM" id="SSF75516">
    <property type="entry name" value="Pheromone-binding domain of LuxR-like quorum-sensing transcription factors"/>
    <property type="match status" value="1"/>
</dbReference>
<dbReference type="InterPro" id="IPR016032">
    <property type="entry name" value="Sig_transdc_resp-reg_C-effctor"/>
</dbReference>
<evidence type="ECO:0000313" key="6">
    <source>
        <dbReference type="Proteomes" id="UP000199550"/>
    </source>
</evidence>
<keyword evidence="1" id="KW-0805">Transcription regulation</keyword>
<dbReference type="SUPFAM" id="SSF46894">
    <property type="entry name" value="C-terminal effector domain of the bipartite response regulators"/>
    <property type="match status" value="1"/>
</dbReference>
<dbReference type="InterPro" id="IPR036693">
    <property type="entry name" value="TF_LuxR_autoind-bd_dom_sf"/>
</dbReference>
<protein>
    <submittedName>
        <fullName evidence="5">Transcriptional regulator, LuxR family</fullName>
    </submittedName>
</protein>
<dbReference type="Proteomes" id="UP000199550">
    <property type="component" value="Unassembled WGS sequence"/>
</dbReference>
<feature type="domain" description="HTH luxR-type" evidence="4">
    <location>
        <begin position="135"/>
        <end position="200"/>
    </location>
</feature>
<reference evidence="5 6" key="1">
    <citation type="submission" date="2016-10" db="EMBL/GenBank/DDBJ databases">
        <authorList>
            <person name="de Groot N.N."/>
        </authorList>
    </citation>
    <scope>NUCLEOTIDE SEQUENCE [LARGE SCALE GENOMIC DNA]</scope>
    <source>
        <strain evidence="5 6">DSM 16199</strain>
    </source>
</reference>
<keyword evidence="6" id="KW-1185">Reference proteome</keyword>
<dbReference type="Gene3D" id="3.30.450.80">
    <property type="entry name" value="Transcription factor LuxR-like, autoinducer-binding domain"/>
    <property type="match status" value="1"/>
</dbReference>